<dbReference type="Proteomes" id="UP000510643">
    <property type="component" value="Chromosome"/>
</dbReference>
<dbReference type="GeneID" id="78400544"/>
<dbReference type="KEGG" id="efal:FH779_03705"/>
<proteinExistence type="predicted"/>
<dbReference type="EMBL" id="CP040908">
    <property type="protein sequence ID" value="QLL57246.1"/>
    <property type="molecule type" value="Genomic_DNA"/>
</dbReference>
<evidence type="ECO:0008006" key="3">
    <source>
        <dbReference type="Google" id="ProtNLM"/>
    </source>
</evidence>
<keyword evidence="2" id="KW-1185">Reference proteome</keyword>
<reference evidence="1 2" key="1">
    <citation type="submission" date="2019-06" db="EMBL/GenBank/DDBJ databases">
        <title>Emergence of pandrug resistant Empedobacter falsenii in China.</title>
        <authorList>
            <person name="Dong N."/>
            <person name="Chen S."/>
            <person name="Zhang R."/>
        </authorList>
    </citation>
    <scope>NUCLEOTIDE SEQUENCE [LARGE SCALE GENOMIC DNA]</scope>
    <source>
        <strain evidence="1 2">1681-1</strain>
    </source>
</reference>
<gene>
    <name evidence="1" type="ORF">FH779_03705</name>
</gene>
<protein>
    <recommendedName>
        <fullName evidence="3">Lipoprotein</fullName>
    </recommendedName>
</protein>
<organism evidence="1 2">
    <name type="scientific">Empedobacter falsenii</name>
    <dbReference type="NCBI Taxonomy" id="343874"/>
    <lineage>
        <taxon>Bacteria</taxon>
        <taxon>Pseudomonadati</taxon>
        <taxon>Bacteroidota</taxon>
        <taxon>Flavobacteriia</taxon>
        <taxon>Flavobacteriales</taxon>
        <taxon>Weeksellaceae</taxon>
        <taxon>Empedobacter</taxon>
    </lineage>
</organism>
<sequence length="359" mass="42569">MKKIIFIFLVSSIFMSCKKKEIIKAEITKNDTIDMFNIELIKKHLKLQEKIELPEDDMDIYHVYKLTDIDLDLGGQVTRKGLINNGYKIPSQDEFQKKINAIFHISINEKDNENTIPHDNFITYLIPSTTSEDKTLRQTEYDYTYNHLFFFYNYGFITELPLLGDIIKINNDNSYQIDLPHNIIARNKYLFNDSKGDLAWLLFNDKEFLKTLLVTFNYDKEPKITKMVLENYDYDDVKLFHDLIFDKIKNKYRIRENILKDIEEIIYNGKTNELLSPAKEGNGYDSLSEIIEKIYNNPDSYIDSNKIIALLMEKSLDVGNLGISQEFLRNHDEYKRELEKNNYYNYERLKIFCENLSAF</sequence>
<evidence type="ECO:0000313" key="1">
    <source>
        <dbReference type="EMBL" id="QLL57246.1"/>
    </source>
</evidence>
<dbReference type="PROSITE" id="PS51257">
    <property type="entry name" value="PROKAR_LIPOPROTEIN"/>
    <property type="match status" value="1"/>
</dbReference>
<dbReference type="AlphaFoldDB" id="A0A7H9DQM7"/>
<name>A0A7H9DQM7_9FLAO</name>
<accession>A0A7H9DQM7</accession>
<dbReference type="RefSeq" id="WP_180906106.1">
    <property type="nucleotide sequence ID" value="NZ_CP040908.1"/>
</dbReference>
<evidence type="ECO:0000313" key="2">
    <source>
        <dbReference type="Proteomes" id="UP000510643"/>
    </source>
</evidence>